<dbReference type="AlphaFoldDB" id="A0AAV1I520"/>
<dbReference type="SMART" id="SM00320">
    <property type="entry name" value="WD40"/>
    <property type="match status" value="11"/>
</dbReference>
<feature type="repeat" description="WD" evidence="4">
    <location>
        <begin position="382"/>
        <end position="423"/>
    </location>
</feature>
<feature type="domain" description="Small-subunit processome Utp12" evidence="6">
    <location>
        <begin position="789"/>
        <end position="893"/>
    </location>
</feature>
<comment type="caution">
    <text evidence="7">The sequence shown here is derived from an EMBL/GenBank/DDBJ whole genome shotgun (WGS) entry which is preliminary data.</text>
</comment>
<evidence type="ECO:0000256" key="3">
    <source>
        <dbReference type="ARBA" id="ARBA00022737"/>
    </source>
</evidence>
<evidence type="ECO:0000256" key="4">
    <source>
        <dbReference type="PROSITE-ProRule" id="PRU00221"/>
    </source>
</evidence>
<dbReference type="SUPFAM" id="SSF50969">
    <property type="entry name" value="YVTN repeat-like/Quinoprotein amine dehydrogenase"/>
    <property type="match status" value="2"/>
</dbReference>
<name>A0AAV1I520_9CHLO</name>
<evidence type="ECO:0000259" key="6">
    <source>
        <dbReference type="Pfam" id="PF04003"/>
    </source>
</evidence>
<dbReference type="InterPro" id="IPR027145">
    <property type="entry name" value="PWP2"/>
</dbReference>
<dbReference type="InterPro" id="IPR020472">
    <property type="entry name" value="WD40_PAC1"/>
</dbReference>
<dbReference type="PRINTS" id="PR00320">
    <property type="entry name" value="GPROTEINBRPT"/>
</dbReference>
<organism evidence="7 8">
    <name type="scientific">Coccomyxa viridis</name>
    <dbReference type="NCBI Taxonomy" id="1274662"/>
    <lineage>
        <taxon>Eukaryota</taxon>
        <taxon>Viridiplantae</taxon>
        <taxon>Chlorophyta</taxon>
        <taxon>core chlorophytes</taxon>
        <taxon>Trebouxiophyceae</taxon>
        <taxon>Trebouxiophyceae incertae sedis</taxon>
        <taxon>Coccomyxaceae</taxon>
        <taxon>Coccomyxa</taxon>
    </lineage>
</organism>
<dbReference type="InterPro" id="IPR007148">
    <property type="entry name" value="SSU_processome_Utp12"/>
</dbReference>
<evidence type="ECO:0000256" key="2">
    <source>
        <dbReference type="ARBA" id="ARBA00022574"/>
    </source>
</evidence>
<dbReference type="InterPro" id="IPR015943">
    <property type="entry name" value="WD40/YVTN_repeat-like_dom_sf"/>
</dbReference>
<dbReference type="GO" id="GO:0034388">
    <property type="term" value="C:Pwp2p-containing subcomplex of 90S preribosome"/>
    <property type="evidence" value="ECO:0007669"/>
    <property type="project" value="TreeGrafter"/>
</dbReference>
<dbReference type="GO" id="GO:0000028">
    <property type="term" value="P:ribosomal small subunit assembly"/>
    <property type="evidence" value="ECO:0007669"/>
    <property type="project" value="TreeGrafter"/>
</dbReference>
<proteinExistence type="inferred from homology"/>
<evidence type="ECO:0000313" key="8">
    <source>
        <dbReference type="Proteomes" id="UP001314263"/>
    </source>
</evidence>
<evidence type="ECO:0000256" key="1">
    <source>
        <dbReference type="ARBA" id="ARBA00010226"/>
    </source>
</evidence>
<dbReference type="CDD" id="cd00200">
    <property type="entry name" value="WD40"/>
    <property type="match status" value="1"/>
</dbReference>
<feature type="region of interest" description="Disordered" evidence="5">
    <location>
        <begin position="232"/>
        <end position="279"/>
    </location>
</feature>
<dbReference type="PROSITE" id="PS50294">
    <property type="entry name" value="WD_REPEATS_REGION"/>
    <property type="match status" value="4"/>
</dbReference>
<dbReference type="GO" id="GO:0032040">
    <property type="term" value="C:small-subunit processome"/>
    <property type="evidence" value="ECO:0007669"/>
    <property type="project" value="TreeGrafter"/>
</dbReference>
<accession>A0AAV1I520</accession>
<dbReference type="Proteomes" id="UP001314263">
    <property type="component" value="Unassembled WGS sequence"/>
</dbReference>
<dbReference type="InterPro" id="IPR036322">
    <property type="entry name" value="WD40_repeat_dom_sf"/>
</dbReference>
<dbReference type="EMBL" id="CAUYUE010000006">
    <property type="protein sequence ID" value="CAK0781393.1"/>
    <property type="molecule type" value="Genomic_DNA"/>
</dbReference>
<dbReference type="PANTHER" id="PTHR19858">
    <property type="entry name" value="WD40 REPEAT PROTEIN"/>
    <property type="match status" value="1"/>
</dbReference>
<dbReference type="PROSITE" id="PS00678">
    <property type="entry name" value="WD_REPEATS_1"/>
    <property type="match status" value="2"/>
</dbReference>
<keyword evidence="3" id="KW-0677">Repeat</keyword>
<feature type="compositionally biased region" description="Gly residues" evidence="5">
    <location>
        <begin position="703"/>
        <end position="717"/>
    </location>
</feature>
<reference evidence="7 8" key="1">
    <citation type="submission" date="2023-10" db="EMBL/GenBank/DDBJ databases">
        <authorList>
            <person name="Maclean D."/>
            <person name="Macfadyen A."/>
        </authorList>
    </citation>
    <scope>NUCLEOTIDE SEQUENCE [LARGE SCALE GENOMIC DNA]</scope>
</reference>
<feature type="repeat" description="WD" evidence="4">
    <location>
        <begin position="424"/>
        <end position="465"/>
    </location>
</feature>
<sequence>MDFRFANLMGAPYRGGNLLIAGSELLSPVGNRVSQIDLTSSISTTLPFEALKQIRLLCLSPDGALLLAIDEDGRSLLINRRRRVLLHHFSFKGPVRAARFSPDGQYIACAVGKILQIWRTPGFVKTTAPMQLHRQYGGCHADITALDWSQDGRWVAVVSKDLAARVYSLHALEGYRVPTLAGHKDTPVGVFFMHRSGASDIRLDGTSAADILTVSRDGALFTWEFQAASPDGSEQLGSASAADEQHRSAAAAEDGIADGRPEMSASAQPTKRQKLHAQPGKDFAAEGRWRLKEKHFFNQRGAHLTALDYHKPTNMLVVAFSSGIFDLYQLPAFENMHMLSMSRQSINAASFSPQGNWIALGCAALGQLLVWEWRSESYVLKQQGHHYDVSTVAFSPDGAYIATGADDNKVKLWTVNSGFCFVTFSEHTAPVTAVSFLPTSSAAVSASLDGTVRAWDLLRYRNFRTMTTPDPVQLASLAVDPAGEVICAGSLDTFQIFVWATKTGRLLDVLAAHEAPVVALAFSPAQPLLASGSWDKTVRTWDVFSGKGGVEVLQHTHDVLALAWAPSGKMLASATLDGQIYLWDPLEAELLGTIEGRRDIAGGRLSSDRRSANNRTSGQCFTSLAFSADGSFLLAAGASKYVCLYDVEDKMLLRRVQISSNRSLDGVLDQLNSKDMTDAGPAQLLADAASDEDELLPPTTAGGPSGVGDLPGTGGGRRPQVRSRAVALSPTGQSWAAATTEGLLLYSLEKGATFDPTNLTEGITPQAAKQALKRQLYLRALLIALRLKDTSLQREVVLAAPASEVDITVAALPTAAVADVLALLAEYLPVCPHLEFILKWLQALCLKHGPAIQKVPTSVTMPVFRLLQQSLTNMHDSLASTCDANLYTLRYLSMIGKARHPLKQLPSSQEEGVAEE</sequence>
<keyword evidence="2 4" id="KW-0853">WD repeat</keyword>
<dbReference type="GO" id="GO:0000462">
    <property type="term" value="P:maturation of SSU-rRNA from tricistronic rRNA transcript (SSU-rRNA, 5.8S rRNA, LSU-rRNA)"/>
    <property type="evidence" value="ECO:0007669"/>
    <property type="project" value="TreeGrafter"/>
</dbReference>
<dbReference type="PANTHER" id="PTHR19858:SF0">
    <property type="entry name" value="PERIODIC TRYPTOPHAN PROTEIN 2 HOMOLOG"/>
    <property type="match status" value="1"/>
</dbReference>
<dbReference type="Gene3D" id="2.130.10.10">
    <property type="entry name" value="YVTN repeat-like/Quinoprotein amine dehydrogenase"/>
    <property type="match status" value="3"/>
</dbReference>
<dbReference type="SUPFAM" id="SSF50978">
    <property type="entry name" value="WD40 repeat-like"/>
    <property type="match status" value="1"/>
</dbReference>
<dbReference type="InterPro" id="IPR011044">
    <property type="entry name" value="Quino_amine_DH_bsu"/>
</dbReference>
<feature type="region of interest" description="Disordered" evidence="5">
    <location>
        <begin position="694"/>
        <end position="723"/>
    </location>
</feature>
<dbReference type="InterPro" id="IPR001680">
    <property type="entry name" value="WD40_rpt"/>
</dbReference>
<dbReference type="PROSITE" id="PS50082">
    <property type="entry name" value="WD_REPEATS_2"/>
    <property type="match status" value="4"/>
</dbReference>
<keyword evidence="8" id="KW-1185">Reference proteome</keyword>
<feature type="repeat" description="WD" evidence="4">
    <location>
        <begin position="510"/>
        <end position="543"/>
    </location>
</feature>
<feature type="repeat" description="WD" evidence="4">
    <location>
        <begin position="552"/>
        <end position="584"/>
    </location>
</feature>
<dbReference type="Pfam" id="PF00400">
    <property type="entry name" value="WD40"/>
    <property type="match status" value="7"/>
</dbReference>
<protein>
    <recommendedName>
        <fullName evidence="6">Small-subunit processome Utp12 domain-containing protein</fullName>
    </recommendedName>
</protein>
<dbReference type="Pfam" id="PF04003">
    <property type="entry name" value="Utp12"/>
    <property type="match status" value="1"/>
</dbReference>
<gene>
    <name evidence="7" type="ORF">CVIRNUC_005362</name>
</gene>
<comment type="similarity">
    <text evidence="1">Belongs to the WD repeat PWP2 family.</text>
</comment>
<dbReference type="InterPro" id="IPR019775">
    <property type="entry name" value="WD40_repeat_CS"/>
</dbReference>
<evidence type="ECO:0000256" key="5">
    <source>
        <dbReference type="SAM" id="MobiDB-lite"/>
    </source>
</evidence>
<evidence type="ECO:0000313" key="7">
    <source>
        <dbReference type="EMBL" id="CAK0781393.1"/>
    </source>
</evidence>